<evidence type="ECO:0000256" key="1">
    <source>
        <dbReference type="SAM" id="MobiDB-lite"/>
    </source>
</evidence>
<accession>A0AAD6YLJ6</accession>
<organism evidence="2 3">
    <name type="scientific">Mycena pura</name>
    <dbReference type="NCBI Taxonomy" id="153505"/>
    <lineage>
        <taxon>Eukaryota</taxon>
        <taxon>Fungi</taxon>
        <taxon>Dikarya</taxon>
        <taxon>Basidiomycota</taxon>
        <taxon>Agaricomycotina</taxon>
        <taxon>Agaricomycetes</taxon>
        <taxon>Agaricomycetidae</taxon>
        <taxon>Agaricales</taxon>
        <taxon>Marasmiineae</taxon>
        <taxon>Mycenaceae</taxon>
        <taxon>Mycena</taxon>
    </lineage>
</organism>
<name>A0AAD6YLJ6_9AGAR</name>
<gene>
    <name evidence="2" type="ORF">GGX14DRAFT_657162</name>
</gene>
<dbReference type="EMBL" id="JARJCW010000006">
    <property type="protein sequence ID" value="KAJ7223091.1"/>
    <property type="molecule type" value="Genomic_DNA"/>
</dbReference>
<comment type="caution">
    <text evidence="2">The sequence shown here is derived from an EMBL/GenBank/DDBJ whole genome shotgun (WGS) entry which is preliminary data.</text>
</comment>
<feature type="region of interest" description="Disordered" evidence="1">
    <location>
        <begin position="507"/>
        <end position="526"/>
    </location>
</feature>
<dbReference type="Proteomes" id="UP001219525">
    <property type="component" value="Unassembled WGS sequence"/>
</dbReference>
<dbReference type="AlphaFoldDB" id="A0AAD6YLJ6"/>
<keyword evidence="3" id="KW-1185">Reference proteome</keyword>
<feature type="compositionally biased region" description="Low complexity" evidence="1">
    <location>
        <begin position="53"/>
        <end position="77"/>
    </location>
</feature>
<evidence type="ECO:0000313" key="2">
    <source>
        <dbReference type="EMBL" id="KAJ7223091.1"/>
    </source>
</evidence>
<sequence length="971" mass="107238">MAFPRRPPCPQSSRTRPGLKRLLGARPVAARADKVRLREFGVEHEVVERGAHATRAAGATEGPATEPAAAGSTPGPGRYCVKEHAATYVGAPRRETAVPEGAVPGSHNFAKVASSPSALAARVLRFHVTAGVPLKPIRVHSAAPMLAATLTKSPTHGRGITTLDTESVARRQSEMKKEFGGRIWQFSPQRISQMLSPKRLKPTYTERLIATGHRGPLHPILDDHICLVDDPTVVNAIDGIKVPAPPRRAIDSAYNRLARAHPSIGEFVLKPIEKRWYPQLYFHHNTDATADCNNSAAPLKPDDSDVGLHWNNTAATVDCNDSAAPLKPDVVGLHEKKFNSKALPCCWGFLDGKNPRIQIPVEVRNGWPELVWQARTYAHALCRATPERAFRLVFGYNQATCRFRVLIFHNGGLAASMPCNLRTASGRKDAVRMLWPVLLWQDEEDAGFPSFTNGDSLALYYSSNVDWMARRGGILSHIPTSRGRGTVVFNAQLDLLTFTQGASSIGLQPETRLDGDSQRTQLEASLPSGTQASRGKFLLVFGRIRSAKYHDEGVASCITAEFCTLGAAFDPDGGLVTHQSRASHFDTSLGGSALSPSADCVVRISSPMTSGPGPLNETTMASACSGLFGLPITQTWFQGCFKSGRPVSSVLFEPTENEKDTLHWPVYSESKVSPNPDRRPMIVCAMKEEGMTLEQCASAQDLCESILHALLGWLAAYERGWLHLDPSIGNILRLCQDRPQSWGTHTKPVEDLAKSTHLDTRDSQRASEVEEALFRCGKPRVCKAILSDFDRSVYLSDYFAADHSDARVLSGTFEFMSVRSRRAFKDSKPYLQSPLDDLWAFFHSTVWATLFHAHRPSIDVLPMSRLEMDWQLHLGSPMIYMREGVIWDIIGANYFYGDFPPMLRAMAPFFKNWITALEQMEADWRLRQHNARTAARGGIGIPDFNHLAYSGVLDYVHIFTNHRERLVAGVD</sequence>
<reference evidence="2" key="1">
    <citation type="submission" date="2023-03" db="EMBL/GenBank/DDBJ databases">
        <title>Massive genome expansion in bonnet fungi (Mycena s.s.) driven by repeated elements and novel gene families across ecological guilds.</title>
        <authorList>
            <consortium name="Lawrence Berkeley National Laboratory"/>
            <person name="Harder C.B."/>
            <person name="Miyauchi S."/>
            <person name="Viragh M."/>
            <person name="Kuo A."/>
            <person name="Thoen E."/>
            <person name="Andreopoulos B."/>
            <person name="Lu D."/>
            <person name="Skrede I."/>
            <person name="Drula E."/>
            <person name="Henrissat B."/>
            <person name="Morin E."/>
            <person name="Kohler A."/>
            <person name="Barry K."/>
            <person name="LaButti K."/>
            <person name="Morin E."/>
            <person name="Salamov A."/>
            <person name="Lipzen A."/>
            <person name="Mereny Z."/>
            <person name="Hegedus B."/>
            <person name="Baldrian P."/>
            <person name="Stursova M."/>
            <person name="Weitz H."/>
            <person name="Taylor A."/>
            <person name="Grigoriev I.V."/>
            <person name="Nagy L.G."/>
            <person name="Martin F."/>
            <person name="Kauserud H."/>
        </authorList>
    </citation>
    <scope>NUCLEOTIDE SEQUENCE</scope>
    <source>
        <strain evidence="2">9144</strain>
    </source>
</reference>
<proteinExistence type="predicted"/>
<protein>
    <recommendedName>
        <fullName evidence="4">Fungal-type protein kinase domain-containing protein</fullName>
    </recommendedName>
</protein>
<evidence type="ECO:0000313" key="3">
    <source>
        <dbReference type="Proteomes" id="UP001219525"/>
    </source>
</evidence>
<evidence type="ECO:0008006" key="4">
    <source>
        <dbReference type="Google" id="ProtNLM"/>
    </source>
</evidence>
<feature type="region of interest" description="Disordered" evidence="1">
    <location>
        <begin position="49"/>
        <end position="77"/>
    </location>
</feature>